<dbReference type="SMART" id="SM00671">
    <property type="entry name" value="SEL1"/>
    <property type="match status" value="5"/>
</dbReference>
<accession>A0A3E2TN37</accession>
<keyword evidence="1" id="KW-0472">Membrane</keyword>
<organism evidence="2 3">
    <name type="scientific">Coprococcus catus</name>
    <dbReference type="NCBI Taxonomy" id="116085"/>
    <lineage>
        <taxon>Bacteria</taxon>
        <taxon>Bacillati</taxon>
        <taxon>Bacillota</taxon>
        <taxon>Clostridia</taxon>
        <taxon>Lachnospirales</taxon>
        <taxon>Lachnospiraceae</taxon>
        <taxon>Coprococcus</taxon>
    </lineage>
</organism>
<proteinExistence type="predicted"/>
<protein>
    <recommendedName>
        <fullName evidence="4">Sel1 repeat family protein</fullName>
    </recommendedName>
</protein>
<dbReference type="InterPro" id="IPR006597">
    <property type="entry name" value="Sel1-like"/>
</dbReference>
<keyword evidence="1" id="KW-1133">Transmembrane helix</keyword>
<keyword evidence="1" id="KW-0812">Transmembrane</keyword>
<comment type="caution">
    <text evidence="2">The sequence shown here is derived from an EMBL/GenBank/DDBJ whole genome shotgun (WGS) entry which is preliminary data.</text>
</comment>
<evidence type="ECO:0000313" key="2">
    <source>
        <dbReference type="EMBL" id="RGB79805.1"/>
    </source>
</evidence>
<evidence type="ECO:0000313" key="3">
    <source>
        <dbReference type="Proteomes" id="UP000260773"/>
    </source>
</evidence>
<sequence length="457" mass="51431">MSIENCNFTPPVFGLLWIFAAVYGMIIIGKFRHFTKEYEMERYIYINYAYEDYEYVQKIIEDIEKTGVKVYHGNGSEERVAGSLCVLHFWTPAAHTSKSYRKIMNYTLKHELDTMLFHLDGAQMASEVDVQLDVLHALFKYKYQMLSRKAADAETKAAVIKNESNNTETITTAAKEENTAVVEIKTVESKPEVVEAKSVDELKKAMASSEPKVIKFNADSATESKAAEKQPEIVNKKIAEEQSDQFQQSEPAKAIEELTTRDDLFAEGMRILENGTTREDGDKAFKCLRQAASQGHTEAQYQLSVCYDRGIGVRRNITEAAKWCQMAAFGGHAKAQSEIGYCYEYGQGVVRNIKEAVSWYEMASAQGNIEAKNNLAFCYQKGRGVHKDVKEAIRLYGEAAAGGHASAQYNLGYCYWYGEGVKTDKSRAIELFKQSADNGNAKAAQMLKILSQHLFMK</sequence>
<evidence type="ECO:0008006" key="4">
    <source>
        <dbReference type="Google" id="ProtNLM"/>
    </source>
</evidence>
<dbReference type="InterPro" id="IPR011990">
    <property type="entry name" value="TPR-like_helical_dom_sf"/>
</dbReference>
<dbReference type="Pfam" id="PF08238">
    <property type="entry name" value="Sel1"/>
    <property type="match status" value="5"/>
</dbReference>
<dbReference type="PANTHER" id="PTHR45011:SF1">
    <property type="entry name" value="DAP3-BINDING CELL DEATH ENHANCER 1"/>
    <property type="match status" value="1"/>
</dbReference>
<reference evidence="2 3" key="1">
    <citation type="submission" date="2018-08" db="EMBL/GenBank/DDBJ databases">
        <title>A genome reference for cultivated species of the human gut microbiota.</title>
        <authorList>
            <person name="Zou Y."/>
            <person name="Xue W."/>
            <person name="Luo G."/>
        </authorList>
    </citation>
    <scope>NUCLEOTIDE SEQUENCE [LARGE SCALE GENOMIC DNA]</scope>
    <source>
        <strain evidence="2 3">AF45-17</strain>
    </source>
</reference>
<dbReference type="Proteomes" id="UP000260773">
    <property type="component" value="Unassembled WGS sequence"/>
</dbReference>
<name>A0A3E2TN37_9FIRM</name>
<gene>
    <name evidence="2" type="ORF">DW070_08735</name>
</gene>
<dbReference type="SUPFAM" id="SSF81901">
    <property type="entry name" value="HCP-like"/>
    <property type="match status" value="1"/>
</dbReference>
<feature type="transmembrane region" description="Helical" evidence="1">
    <location>
        <begin position="12"/>
        <end position="31"/>
    </location>
</feature>
<evidence type="ECO:0000256" key="1">
    <source>
        <dbReference type="SAM" id="Phobius"/>
    </source>
</evidence>
<dbReference type="PANTHER" id="PTHR45011">
    <property type="entry name" value="DAP3-BINDING CELL DEATH ENHANCER 1"/>
    <property type="match status" value="1"/>
</dbReference>
<dbReference type="EMBL" id="QVEP01000018">
    <property type="protein sequence ID" value="RGB79805.1"/>
    <property type="molecule type" value="Genomic_DNA"/>
</dbReference>
<dbReference type="InterPro" id="IPR052748">
    <property type="entry name" value="ISR_Activator"/>
</dbReference>
<dbReference type="AlphaFoldDB" id="A0A3E2TN37"/>
<dbReference type="Gene3D" id="1.25.40.10">
    <property type="entry name" value="Tetratricopeptide repeat domain"/>
    <property type="match status" value="1"/>
</dbReference>